<name>A0A7K6K5C8_9PASE</name>
<sequence length="97" mass="11054">MVMFFSGIKRMLFLLFLPCFCSGQLACPLLRFPTFLDPSSMFFLRWDHEEQELMRFELHIHTTGWVVSEFSPHGELPGSDIVTGGAFPNSSICFSVS</sequence>
<organism evidence="3 4">
    <name type="scientific">Oreocharis arfaki</name>
    <name type="common">tit berrypecker</name>
    <dbReference type="NCBI Taxonomy" id="979223"/>
    <lineage>
        <taxon>Eukaryota</taxon>
        <taxon>Metazoa</taxon>
        <taxon>Chordata</taxon>
        <taxon>Craniata</taxon>
        <taxon>Vertebrata</taxon>
        <taxon>Euteleostomi</taxon>
        <taxon>Archelosauria</taxon>
        <taxon>Archosauria</taxon>
        <taxon>Dinosauria</taxon>
        <taxon>Saurischia</taxon>
        <taxon>Theropoda</taxon>
        <taxon>Coelurosauria</taxon>
        <taxon>Aves</taxon>
        <taxon>Neognathae</taxon>
        <taxon>Neoaves</taxon>
        <taxon>Telluraves</taxon>
        <taxon>Australaves</taxon>
        <taxon>Passeriformes</taxon>
        <taxon>Passeroidea</taxon>
        <taxon>Paramythiidae</taxon>
        <taxon>Oreocharis</taxon>
    </lineage>
</organism>
<feature type="domain" description="DOMON" evidence="2">
    <location>
        <begin position="40"/>
        <end position="97"/>
    </location>
</feature>
<comment type="caution">
    <text evidence="3">The sequence shown here is derived from an EMBL/GenBank/DDBJ whole genome shotgun (WGS) entry which is preliminary data.</text>
</comment>
<dbReference type="EMBL" id="VZRR01006752">
    <property type="protein sequence ID" value="NWW07338.1"/>
    <property type="molecule type" value="Genomic_DNA"/>
</dbReference>
<keyword evidence="1" id="KW-0732">Signal</keyword>
<reference evidence="3 4" key="1">
    <citation type="submission" date="2019-09" db="EMBL/GenBank/DDBJ databases">
        <title>Bird 10,000 Genomes (B10K) Project - Family phase.</title>
        <authorList>
            <person name="Zhang G."/>
        </authorList>
    </citation>
    <scope>NUCLEOTIDE SEQUENCE [LARGE SCALE GENOMIC DNA]</scope>
    <source>
        <strain evidence="3">B10K-DU-029-42</strain>
        <tissue evidence="3">Muscle</tissue>
    </source>
</reference>
<feature type="non-terminal residue" evidence="3">
    <location>
        <position position="97"/>
    </location>
</feature>
<evidence type="ECO:0000313" key="3">
    <source>
        <dbReference type="EMBL" id="NWW07338.1"/>
    </source>
</evidence>
<dbReference type="Proteomes" id="UP000542358">
    <property type="component" value="Unassembled WGS sequence"/>
</dbReference>
<feature type="signal peptide" evidence="1">
    <location>
        <begin position="1"/>
        <end position="23"/>
    </location>
</feature>
<evidence type="ECO:0000259" key="2">
    <source>
        <dbReference type="PROSITE" id="PS50836"/>
    </source>
</evidence>
<keyword evidence="4" id="KW-1185">Reference proteome</keyword>
<feature type="chain" id="PRO_5029780748" evidence="1">
    <location>
        <begin position="24"/>
        <end position="97"/>
    </location>
</feature>
<dbReference type="AlphaFoldDB" id="A0A7K6K5C8"/>
<proteinExistence type="predicted"/>
<protein>
    <submittedName>
        <fullName evidence="3">MOXD2 protein</fullName>
    </submittedName>
</protein>
<accession>A0A7K6K5C8</accession>
<evidence type="ECO:0000256" key="1">
    <source>
        <dbReference type="SAM" id="SignalP"/>
    </source>
</evidence>
<gene>
    <name evidence="3" type="primary">Moxd2</name>
    <name evidence="3" type="ORF">OREARF_R14916</name>
</gene>
<dbReference type="PROSITE" id="PS50836">
    <property type="entry name" value="DOMON"/>
    <property type="match status" value="1"/>
</dbReference>
<evidence type="ECO:0000313" key="4">
    <source>
        <dbReference type="Proteomes" id="UP000542358"/>
    </source>
</evidence>
<dbReference type="InterPro" id="IPR005018">
    <property type="entry name" value="DOMON_domain"/>
</dbReference>
<feature type="non-terminal residue" evidence="3">
    <location>
        <position position="1"/>
    </location>
</feature>